<dbReference type="Proteomes" id="UP001295684">
    <property type="component" value="Unassembled WGS sequence"/>
</dbReference>
<reference evidence="9" key="1">
    <citation type="submission" date="2023-07" db="EMBL/GenBank/DDBJ databases">
        <authorList>
            <consortium name="AG Swart"/>
            <person name="Singh M."/>
            <person name="Singh A."/>
            <person name="Seah K."/>
            <person name="Emmerich C."/>
        </authorList>
    </citation>
    <scope>NUCLEOTIDE SEQUENCE</scope>
    <source>
        <strain evidence="9">DP1</strain>
    </source>
</reference>
<comment type="caution">
    <text evidence="9">The sequence shown here is derived from an EMBL/GenBank/DDBJ whole genome shotgun (WGS) entry which is preliminary data.</text>
</comment>
<dbReference type="GO" id="GO:0003688">
    <property type="term" value="F:DNA replication origin binding"/>
    <property type="evidence" value="ECO:0007669"/>
    <property type="project" value="UniProtKB-UniRule"/>
</dbReference>
<feature type="domain" description="Origin recognition complex subunit 2 winged-helix" evidence="8">
    <location>
        <begin position="415"/>
        <end position="473"/>
    </location>
</feature>
<evidence type="ECO:0000256" key="6">
    <source>
        <dbReference type="SAM" id="MobiDB-lite"/>
    </source>
</evidence>
<name>A0AAD1XDF0_EUPCR</name>
<evidence type="ECO:0000259" key="7">
    <source>
        <dbReference type="Pfam" id="PF04084"/>
    </source>
</evidence>
<accession>A0AAD1XDF0</accession>
<organism evidence="9 10">
    <name type="scientific">Euplotes crassus</name>
    <dbReference type="NCBI Taxonomy" id="5936"/>
    <lineage>
        <taxon>Eukaryota</taxon>
        <taxon>Sar</taxon>
        <taxon>Alveolata</taxon>
        <taxon>Ciliophora</taxon>
        <taxon>Intramacronucleata</taxon>
        <taxon>Spirotrichea</taxon>
        <taxon>Hypotrichia</taxon>
        <taxon>Euplotida</taxon>
        <taxon>Euplotidae</taxon>
        <taxon>Moneuplotes</taxon>
    </lineage>
</organism>
<comment type="similarity">
    <text evidence="2 5">Belongs to the ORC2 family.</text>
</comment>
<comment type="subunit">
    <text evidence="5">Component of the origin recognition complex (ORC).</text>
</comment>
<feature type="region of interest" description="Disordered" evidence="6">
    <location>
        <begin position="117"/>
        <end position="153"/>
    </location>
</feature>
<feature type="region of interest" description="Disordered" evidence="6">
    <location>
        <begin position="1"/>
        <end position="20"/>
    </location>
</feature>
<keyword evidence="10" id="KW-1185">Reference proteome</keyword>
<protein>
    <recommendedName>
        <fullName evidence="5">Origin recognition complex subunit 2</fullName>
    </recommendedName>
</protein>
<dbReference type="GO" id="GO:0006260">
    <property type="term" value="P:DNA replication"/>
    <property type="evidence" value="ECO:0007669"/>
    <property type="project" value="UniProtKB-UniRule"/>
</dbReference>
<dbReference type="InterPro" id="IPR007220">
    <property type="entry name" value="ORC2"/>
</dbReference>
<keyword evidence="4 5" id="KW-0539">Nucleus</keyword>
<evidence type="ECO:0000256" key="2">
    <source>
        <dbReference type="ARBA" id="ARBA00007421"/>
    </source>
</evidence>
<dbReference type="PANTHER" id="PTHR14052">
    <property type="entry name" value="ORIGIN RECOGNITION COMPLEX SUBUNIT 2"/>
    <property type="match status" value="1"/>
</dbReference>
<evidence type="ECO:0000256" key="3">
    <source>
        <dbReference type="ARBA" id="ARBA00022705"/>
    </source>
</evidence>
<dbReference type="InterPro" id="IPR056772">
    <property type="entry name" value="RecA-like_ORC2"/>
</dbReference>
<evidence type="ECO:0000313" key="9">
    <source>
        <dbReference type="EMBL" id="CAI2366927.1"/>
    </source>
</evidence>
<dbReference type="InterPro" id="IPR056773">
    <property type="entry name" value="WHD_ORC2"/>
</dbReference>
<dbReference type="GO" id="GO:0005664">
    <property type="term" value="C:nuclear origin of replication recognition complex"/>
    <property type="evidence" value="ECO:0007669"/>
    <property type="project" value="UniProtKB-UniRule"/>
</dbReference>
<dbReference type="Pfam" id="PF24882">
    <property type="entry name" value="WHD_ORC2"/>
    <property type="match status" value="1"/>
</dbReference>
<evidence type="ECO:0000256" key="5">
    <source>
        <dbReference type="RuleBase" id="RU368084"/>
    </source>
</evidence>
<gene>
    <name evidence="9" type="ORF">ECRASSUSDP1_LOCUS8203</name>
</gene>
<sequence length="488" mass="56816">MDVDSKPADSKYLFGHPDGMMQDLNELNDMVDSQSLSSQSVNDEDNSDDGEIDIKEEQKGHHDDRFSKQAQNIAKKDKMAFMNYFTCRTQRVQLKSDSEDVGKKNFSEFFKKNQKLEEPNRVNRLRKEREERKGDRRRKEERERQKQKEKEKDLTEFAVNYAENPNIAEESKTTSYEEQLHDSFSTGDGMAKSICCEFKDEMYYMLESGLNLAIYGVGSKINFLKHFTMGLKDHAIVVGNCYHPGLTLKGVLKELTTYINNRYMSKKNNTVMKQMNKFFSMGDNVEYLLKTLSIESLNISKIYIILISIDSGNLKSLELQRHLSVLARCDKIGIIVTTDTLKPAAFWDDSVLDRYNFVFYQIDTYEEYGLEKSMSTPLFSLKNEREELGLAFILKSFTDMQVDAIKILAKFQLDNPHELGMKERELYEECVDMQSITDIKTLKDILREIRDHKILFEREDKEGNSYLYLKLKASILEKIIKNQLQADD</sequence>
<evidence type="ECO:0000313" key="10">
    <source>
        <dbReference type="Proteomes" id="UP001295684"/>
    </source>
</evidence>
<feature type="domain" description="Origin recognition complex subunit 2 RecA-like" evidence="7">
    <location>
        <begin position="200"/>
        <end position="361"/>
    </location>
</feature>
<dbReference type="PANTHER" id="PTHR14052:SF0">
    <property type="entry name" value="ORIGIN RECOGNITION COMPLEX SUBUNIT 2"/>
    <property type="match status" value="1"/>
</dbReference>
<feature type="compositionally biased region" description="Acidic residues" evidence="6">
    <location>
        <begin position="42"/>
        <end position="51"/>
    </location>
</feature>
<evidence type="ECO:0000256" key="1">
    <source>
        <dbReference type="ARBA" id="ARBA00004123"/>
    </source>
</evidence>
<proteinExistence type="inferred from homology"/>
<evidence type="ECO:0000259" key="8">
    <source>
        <dbReference type="Pfam" id="PF24882"/>
    </source>
</evidence>
<keyword evidence="3 5" id="KW-0235">DNA replication</keyword>
<feature type="region of interest" description="Disordered" evidence="6">
    <location>
        <begin position="33"/>
        <end position="67"/>
    </location>
</feature>
<comment type="function">
    <text evidence="5">Component of the origin recognition complex (ORC) that binds origins of replication. DNA-binding is ATP-dependent. ORC is required to assemble the pre-replication complex necessary to initiate DNA replication.</text>
</comment>
<feature type="compositionally biased region" description="Basic and acidic residues" evidence="6">
    <location>
        <begin position="52"/>
        <end position="67"/>
    </location>
</feature>
<comment type="subcellular location">
    <subcellularLocation>
        <location evidence="1 5">Nucleus</location>
    </subcellularLocation>
</comment>
<dbReference type="Pfam" id="PF04084">
    <property type="entry name" value="RecA-like_ORC2"/>
    <property type="match status" value="1"/>
</dbReference>
<evidence type="ECO:0000256" key="4">
    <source>
        <dbReference type="ARBA" id="ARBA00023242"/>
    </source>
</evidence>
<dbReference type="AlphaFoldDB" id="A0AAD1XDF0"/>
<dbReference type="EMBL" id="CAMPGE010008012">
    <property type="protein sequence ID" value="CAI2366927.1"/>
    <property type="molecule type" value="Genomic_DNA"/>
</dbReference>